<evidence type="ECO:0000313" key="2">
    <source>
        <dbReference type="Proteomes" id="UP000194141"/>
    </source>
</evidence>
<proteinExistence type="predicted"/>
<dbReference type="STRING" id="1562698.DESAMIL20_976"/>
<comment type="caution">
    <text evidence="1">The sequence shown here is derived from an EMBL/GenBank/DDBJ whole genome shotgun (WGS) entry which is preliminary data.</text>
</comment>
<accession>A0A1X4XV56</accession>
<evidence type="ECO:0000313" key="1">
    <source>
        <dbReference type="EMBL" id="OSS41423.1"/>
    </source>
</evidence>
<gene>
    <name evidence="1" type="ORF">DESAMIL20_976</name>
</gene>
<dbReference type="Proteomes" id="UP000194141">
    <property type="component" value="Unassembled WGS sequence"/>
</dbReference>
<reference evidence="1 2" key="1">
    <citation type="journal article" date="2017" name="Front. Microbiol.">
        <title>Genome Sequence of Desulfurella amilsii Strain TR1 and Comparative Genomics of Desulfurellaceae Family.</title>
        <authorList>
            <person name="Florentino A.P."/>
            <person name="Stams A.J."/>
            <person name="Sanchez-Andrea I."/>
        </authorList>
    </citation>
    <scope>NUCLEOTIDE SEQUENCE [LARGE SCALE GENOMIC DNA]</scope>
    <source>
        <strain evidence="1 2">TR1</strain>
    </source>
</reference>
<dbReference type="EMBL" id="MDSU01000018">
    <property type="protein sequence ID" value="OSS41423.1"/>
    <property type="molecule type" value="Genomic_DNA"/>
</dbReference>
<dbReference type="AlphaFoldDB" id="A0A1X4XV56"/>
<name>A0A1X4XV56_9BACT</name>
<keyword evidence="2" id="KW-1185">Reference proteome</keyword>
<organism evidence="1 2">
    <name type="scientific">Desulfurella amilsii</name>
    <dbReference type="NCBI Taxonomy" id="1562698"/>
    <lineage>
        <taxon>Bacteria</taxon>
        <taxon>Pseudomonadati</taxon>
        <taxon>Campylobacterota</taxon>
        <taxon>Desulfurellia</taxon>
        <taxon>Desulfurellales</taxon>
        <taxon>Desulfurellaceae</taxon>
        <taxon>Desulfurella</taxon>
    </lineage>
</organism>
<sequence>MHFLVYFIIPHDIELRRLERQKKRMFTFTITIKPHASIFYKTTMSVYKAGIEEVA</sequence>
<protein>
    <submittedName>
        <fullName evidence="1">Uncharacterized protein</fullName>
    </submittedName>
</protein>